<dbReference type="SUPFAM" id="SSF50037">
    <property type="entry name" value="C-terminal domain of transcriptional repressors"/>
    <property type="match status" value="1"/>
</dbReference>
<name>A0ABT5L657_9ALTE</name>
<dbReference type="InterPro" id="IPR008988">
    <property type="entry name" value="Transcriptional_repressor_C"/>
</dbReference>
<sequence length="77" mass="8214">MTLWELGKAKTAAVDSIDTSLNQQIVARLCEMGIASGRLIQCVRRGPLGGPMVVQLGGSVFAMEQDLAARIRISPTD</sequence>
<dbReference type="RefSeq" id="WP_273641755.1">
    <property type="nucleotide sequence ID" value="NZ_JAQQXP010000002.1"/>
</dbReference>
<keyword evidence="4" id="KW-1185">Reference proteome</keyword>
<evidence type="ECO:0000259" key="2">
    <source>
        <dbReference type="SMART" id="SM00899"/>
    </source>
</evidence>
<proteinExistence type="predicted"/>
<dbReference type="InterPro" id="IPR038157">
    <property type="entry name" value="FeoA_core_dom"/>
</dbReference>
<gene>
    <name evidence="3" type="ORF">OIK42_14525</name>
</gene>
<feature type="domain" description="Ferrous iron transporter FeoA-like" evidence="2">
    <location>
        <begin position="1"/>
        <end position="75"/>
    </location>
</feature>
<dbReference type="Pfam" id="PF04023">
    <property type="entry name" value="FeoA"/>
    <property type="match status" value="1"/>
</dbReference>
<evidence type="ECO:0000313" key="3">
    <source>
        <dbReference type="EMBL" id="MDC8831971.1"/>
    </source>
</evidence>
<evidence type="ECO:0000256" key="1">
    <source>
        <dbReference type="ARBA" id="ARBA00023004"/>
    </source>
</evidence>
<dbReference type="Gene3D" id="2.30.30.90">
    <property type="match status" value="1"/>
</dbReference>
<dbReference type="Proteomes" id="UP001218788">
    <property type="component" value="Unassembled WGS sequence"/>
</dbReference>
<comment type="caution">
    <text evidence="3">The sequence shown here is derived from an EMBL/GenBank/DDBJ whole genome shotgun (WGS) entry which is preliminary data.</text>
</comment>
<keyword evidence="1" id="KW-0408">Iron</keyword>
<protein>
    <submittedName>
        <fullName evidence="3">FeoA family protein</fullName>
    </submittedName>
</protein>
<dbReference type="EMBL" id="JAQQXP010000002">
    <property type="protein sequence ID" value="MDC8831971.1"/>
    <property type="molecule type" value="Genomic_DNA"/>
</dbReference>
<organism evidence="3 4">
    <name type="scientific">Alteromonas gilva</name>
    <dbReference type="NCBI Taxonomy" id="2987522"/>
    <lineage>
        <taxon>Bacteria</taxon>
        <taxon>Pseudomonadati</taxon>
        <taxon>Pseudomonadota</taxon>
        <taxon>Gammaproteobacteria</taxon>
        <taxon>Alteromonadales</taxon>
        <taxon>Alteromonadaceae</taxon>
        <taxon>Alteromonas/Salinimonas group</taxon>
        <taxon>Alteromonas</taxon>
    </lineage>
</organism>
<accession>A0ABT5L657</accession>
<reference evidence="3 4" key="1">
    <citation type="submission" date="2022-10" db="EMBL/GenBank/DDBJ databases">
        <title>Alteromonas sp. chi3 Genome sequencing.</title>
        <authorList>
            <person name="Park S."/>
        </authorList>
    </citation>
    <scope>NUCLEOTIDE SEQUENCE [LARGE SCALE GENOMIC DNA]</scope>
    <source>
        <strain evidence="4">chi3</strain>
    </source>
</reference>
<evidence type="ECO:0000313" key="4">
    <source>
        <dbReference type="Proteomes" id="UP001218788"/>
    </source>
</evidence>
<dbReference type="SMART" id="SM00899">
    <property type="entry name" value="FeoA"/>
    <property type="match status" value="1"/>
</dbReference>
<dbReference type="InterPro" id="IPR007167">
    <property type="entry name" value="Fe-transptr_FeoA-like"/>
</dbReference>